<evidence type="ECO:0000256" key="2">
    <source>
        <dbReference type="ARBA" id="ARBA00023002"/>
    </source>
</evidence>
<feature type="chain" id="PRO_5025023240" evidence="3">
    <location>
        <begin position="21"/>
        <end position="613"/>
    </location>
</feature>
<evidence type="ECO:0000256" key="1">
    <source>
        <dbReference type="ARBA" id="ARBA00005466"/>
    </source>
</evidence>
<name>A0A5N6WUN2_9EURO</name>
<evidence type="ECO:0000313" key="5">
    <source>
        <dbReference type="EMBL" id="KAE8323130.1"/>
    </source>
</evidence>
<feature type="signal peptide" evidence="3">
    <location>
        <begin position="1"/>
        <end position="20"/>
    </location>
</feature>
<keyword evidence="6" id="KW-1185">Reference proteome</keyword>
<evidence type="ECO:0000313" key="6">
    <source>
        <dbReference type="Proteomes" id="UP000325945"/>
    </source>
</evidence>
<dbReference type="AlphaFoldDB" id="A0A5N6WUN2"/>
<dbReference type="SUPFAM" id="SSF56176">
    <property type="entry name" value="FAD-binding/transporter-associated domain-like"/>
    <property type="match status" value="1"/>
</dbReference>
<proteinExistence type="inferred from homology"/>
<accession>A0A5N6WUN2</accession>
<dbReference type="InterPro" id="IPR050432">
    <property type="entry name" value="FAD-linked_Oxidoreductases_BP"/>
</dbReference>
<gene>
    <name evidence="5" type="ORF">BDV39DRAFT_218037</name>
</gene>
<dbReference type="GO" id="GO:0071949">
    <property type="term" value="F:FAD binding"/>
    <property type="evidence" value="ECO:0007669"/>
    <property type="project" value="InterPro"/>
</dbReference>
<dbReference type="InterPro" id="IPR016166">
    <property type="entry name" value="FAD-bd_PCMH"/>
</dbReference>
<dbReference type="InterPro" id="IPR036318">
    <property type="entry name" value="FAD-bd_PCMH-like_sf"/>
</dbReference>
<dbReference type="PROSITE" id="PS51387">
    <property type="entry name" value="FAD_PCMH"/>
    <property type="match status" value="1"/>
</dbReference>
<dbReference type="GO" id="GO:0016491">
    <property type="term" value="F:oxidoreductase activity"/>
    <property type="evidence" value="ECO:0007669"/>
    <property type="project" value="UniProtKB-KW"/>
</dbReference>
<organism evidence="5 6">
    <name type="scientific">Aspergillus sergii</name>
    <dbReference type="NCBI Taxonomy" id="1034303"/>
    <lineage>
        <taxon>Eukaryota</taxon>
        <taxon>Fungi</taxon>
        <taxon>Dikarya</taxon>
        <taxon>Ascomycota</taxon>
        <taxon>Pezizomycotina</taxon>
        <taxon>Eurotiomycetes</taxon>
        <taxon>Eurotiomycetidae</taxon>
        <taxon>Eurotiales</taxon>
        <taxon>Aspergillaceae</taxon>
        <taxon>Aspergillus</taxon>
        <taxon>Aspergillus subgen. Circumdati</taxon>
    </lineage>
</organism>
<dbReference type="Proteomes" id="UP000325945">
    <property type="component" value="Unassembled WGS sequence"/>
</dbReference>
<reference evidence="6" key="1">
    <citation type="submission" date="2019-04" db="EMBL/GenBank/DDBJ databases">
        <title>Friends and foes A comparative genomics studyof 23 Aspergillus species from section Flavi.</title>
        <authorList>
            <consortium name="DOE Joint Genome Institute"/>
            <person name="Kjaerbolling I."/>
            <person name="Vesth T."/>
            <person name="Frisvad J.C."/>
            <person name="Nybo J.L."/>
            <person name="Theobald S."/>
            <person name="Kildgaard S."/>
            <person name="Isbrandt T."/>
            <person name="Kuo A."/>
            <person name="Sato A."/>
            <person name="Lyhne E.K."/>
            <person name="Kogle M.E."/>
            <person name="Wiebenga A."/>
            <person name="Kun R.S."/>
            <person name="Lubbers R.J."/>
            <person name="Makela M.R."/>
            <person name="Barry K."/>
            <person name="Chovatia M."/>
            <person name="Clum A."/>
            <person name="Daum C."/>
            <person name="Haridas S."/>
            <person name="He G."/>
            <person name="LaButti K."/>
            <person name="Lipzen A."/>
            <person name="Mondo S."/>
            <person name="Riley R."/>
            <person name="Salamov A."/>
            <person name="Simmons B.A."/>
            <person name="Magnuson J.K."/>
            <person name="Henrissat B."/>
            <person name="Mortensen U.H."/>
            <person name="Larsen T.O."/>
            <person name="Devries R.P."/>
            <person name="Grigoriev I.V."/>
            <person name="Machida M."/>
            <person name="Baker S.E."/>
            <person name="Andersen M.R."/>
        </authorList>
    </citation>
    <scope>NUCLEOTIDE SEQUENCE [LARGE SCALE GENOMIC DNA]</scope>
    <source>
        <strain evidence="6">CBS 130017</strain>
    </source>
</reference>
<evidence type="ECO:0000259" key="4">
    <source>
        <dbReference type="PROSITE" id="PS51387"/>
    </source>
</evidence>
<comment type="similarity">
    <text evidence="1">Belongs to the oxygen-dependent FAD-linked oxidoreductase family.</text>
</comment>
<sequence>MQRPMVLLLHLSVLLSLVYATKAISRPRLYTPLASINQTTWAALNESVSGRLGNALPMMAPCYRNVNGDTQVPDLQRCSVTMGKRFDPGFVSDQIGGYLNENWGACQATGETCSVPGLVGLDLITPIIERCDQGSVPSMYVEMASVEDVQATFRFARENNIRLVIKNTGHDFKGRSSAPDSLALWTHNYRPPIRLQKMFTPDLCDGPVGDVITFGAGQQFQGIYEFAHENGYRVVGGSSATVGAAGGWITGGGHSILSNELGLGVDNVQQLKVVLPNGTYITTNRCHNTDLFFALRGGGGGTFGVITEMSVLAHPDKPMELVEMGLGSLSLTSASDLISILVANAEKWASEGWGGYIIPGLAGNGISSLIMVTSMLDHSTAVSSMQPVRDFVNQLGTVGIAKVTTIPSYSDVLNTVLPVADGFFSSFRGGHAVSSRIVPRSAFLDRENQTQLASLLAGILSAGQELNPASLSPLMICVTAPSTYSQSLPETDRPGGPGAASVTPAWRDGLWHVLHLQEFGVLGRDPTVFQTRWQQVHETMNPLRRFTPGSGAYQNEADLFEPDPVGSFWGRENYNRLLSIKQMVDPDDLLTVHHGVGSDKLDGRYICYPELDS</sequence>
<dbReference type="InterPro" id="IPR012951">
    <property type="entry name" value="BBE"/>
</dbReference>
<feature type="domain" description="FAD-binding PCMH-type" evidence="4">
    <location>
        <begin position="133"/>
        <end position="316"/>
    </location>
</feature>
<keyword evidence="3" id="KW-0732">Signal</keyword>
<dbReference type="Gene3D" id="3.30.465.10">
    <property type="match status" value="1"/>
</dbReference>
<dbReference type="Pfam" id="PF08031">
    <property type="entry name" value="BBE"/>
    <property type="match status" value="1"/>
</dbReference>
<dbReference type="EMBL" id="ML741834">
    <property type="protein sequence ID" value="KAE8323130.1"/>
    <property type="molecule type" value="Genomic_DNA"/>
</dbReference>
<dbReference type="Pfam" id="PF01565">
    <property type="entry name" value="FAD_binding_4"/>
    <property type="match status" value="1"/>
</dbReference>
<dbReference type="InterPro" id="IPR016169">
    <property type="entry name" value="FAD-bd_PCMH_sub2"/>
</dbReference>
<dbReference type="PANTHER" id="PTHR13878">
    <property type="entry name" value="GULONOLACTONE OXIDASE"/>
    <property type="match status" value="1"/>
</dbReference>
<dbReference type="PANTHER" id="PTHR13878:SF91">
    <property type="entry name" value="FAD BINDING DOMAIN PROTEIN (AFU_ORTHOLOGUE AFUA_6G12070)-RELATED"/>
    <property type="match status" value="1"/>
</dbReference>
<evidence type="ECO:0000256" key="3">
    <source>
        <dbReference type="SAM" id="SignalP"/>
    </source>
</evidence>
<dbReference type="InterPro" id="IPR006094">
    <property type="entry name" value="Oxid_FAD_bind_N"/>
</dbReference>
<protein>
    <submittedName>
        <fullName evidence="5">FAD-binding domain-containing protein</fullName>
    </submittedName>
</protein>
<keyword evidence="2" id="KW-0560">Oxidoreductase</keyword>